<keyword evidence="5 7" id="KW-1133">Transmembrane helix</keyword>
<evidence type="ECO:0000256" key="4">
    <source>
        <dbReference type="ARBA" id="ARBA00022692"/>
    </source>
</evidence>
<feature type="transmembrane region" description="Helical" evidence="7">
    <location>
        <begin position="111"/>
        <end position="130"/>
    </location>
</feature>
<comment type="caution">
    <text evidence="9">The sequence shown here is derived from an EMBL/GenBank/DDBJ whole genome shotgun (WGS) entry which is preliminary data.</text>
</comment>
<evidence type="ECO:0000256" key="7">
    <source>
        <dbReference type="SAM" id="Phobius"/>
    </source>
</evidence>
<accession>A0A8T3A875</accession>
<comment type="subcellular location">
    <subcellularLocation>
        <location evidence="1">Membrane</location>
        <topology evidence="1">Multi-pass membrane protein</topology>
    </subcellularLocation>
</comment>
<feature type="transmembrane region" description="Helical" evidence="7">
    <location>
        <begin position="20"/>
        <end position="40"/>
    </location>
</feature>
<evidence type="ECO:0000313" key="9">
    <source>
        <dbReference type="EMBL" id="KAI0492293.1"/>
    </source>
</evidence>
<dbReference type="Pfam" id="PF00083">
    <property type="entry name" value="Sugar_tr"/>
    <property type="match status" value="1"/>
</dbReference>
<sequence>MAGGAILNPTGGGKEYPGKMTMFVFLACLVAATGGLIFGYDIGISGGVTSMDSILRKFFTSVYRKEEDTSTNQYCKFESQLLTTFTSSLHLTALIASFFASSVTRTLGRKWSMFGGGITFLVGVAVNGAAKDVAMLIIGRILLGFANQVSRSAS</sequence>
<dbReference type="PANTHER" id="PTHR23500:SF574">
    <property type="entry name" value="SUGAR TRANSPORT PROTEIN 1"/>
    <property type="match status" value="1"/>
</dbReference>
<dbReference type="PANTHER" id="PTHR23500">
    <property type="entry name" value="SOLUTE CARRIER FAMILY 2, FACILITATED GLUCOSE TRANSPORTER"/>
    <property type="match status" value="1"/>
</dbReference>
<dbReference type="InterPro" id="IPR045262">
    <property type="entry name" value="STP/PLT_plant"/>
</dbReference>
<dbReference type="GO" id="GO:0015144">
    <property type="term" value="F:carbohydrate transmembrane transporter activity"/>
    <property type="evidence" value="ECO:0007669"/>
    <property type="project" value="InterPro"/>
</dbReference>
<evidence type="ECO:0000313" key="10">
    <source>
        <dbReference type="Proteomes" id="UP000829196"/>
    </source>
</evidence>
<name>A0A8T3A875_DENNO</name>
<evidence type="ECO:0000256" key="3">
    <source>
        <dbReference type="ARBA" id="ARBA00022448"/>
    </source>
</evidence>
<evidence type="ECO:0000256" key="1">
    <source>
        <dbReference type="ARBA" id="ARBA00004141"/>
    </source>
</evidence>
<feature type="transmembrane region" description="Helical" evidence="7">
    <location>
        <begin position="81"/>
        <end position="99"/>
    </location>
</feature>
<dbReference type="PROSITE" id="PS50850">
    <property type="entry name" value="MFS"/>
    <property type="match status" value="1"/>
</dbReference>
<dbReference type="OrthoDB" id="1651023at2759"/>
<dbReference type="SMR" id="A0A8T3A875"/>
<keyword evidence="6 7" id="KW-0472">Membrane</keyword>
<feature type="domain" description="Major facilitator superfamily (MFS) profile" evidence="8">
    <location>
        <begin position="27"/>
        <end position="154"/>
    </location>
</feature>
<evidence type="ECO:0000259" key="8">
    <source>
        <dbReference type="PROSITE" id="PS50850"/>
    </source>
</evidence>
<organism evidence="9 10">
    <name type="scientific">Dendrobium nobile</name>
    <name type="common">Orchid</name>
    <dbReference type="NCBI Taxonomy" id="94219"/>
    <lineage>
        <taxon>Eukaryota</taxon>
        <taxon>Viridiplantae</taxon>
        <taxon>Streptophyta</taxon>
        <taxon>Embryophyta</taxon>
        <taxon>Tracheophyta</taxon>
        <taxon>Spermatophyta</taxon>
        <taxon>Magnoliopsida</taxon>
        <taxon>Liliopsida</taxon>
        <taxon>Asparagales</taxon>
        <taxon>Orchidaceae</taxon>
        <taxon>Epidendroideae</taxon>
        <taxon>Malaxideae</taxon>
        <taxon>Dendrobiinae</taxon>
        <taxon>Dendrobium</taxon>
    </lineage>
</organism>
<reference evidence="9" key="1">
    <citation type="journal article" date="2022" name="Front. Genet.">
        <title>Chromosome-Scale Assembly of the Dendrobium nobile Genome Provides Insights Into the Molecular Mechanism of the Biosynthesis of the Medicinal Active Ingredient of Dendrobium.</title>
        <authorList>
            <person name="Xu Q."/>
            <person name="Niu S.-C."/>
            <person name="Li K.-L."/>
            <person name="Zheng P.-J."/>
            <person name="Zhang X.-J."/>
            <person name="Jia Y."/>
            <person name="Liu Y."/>
            <person name="Niu Y.-X."/>
            <person name="Yu L.-H."/>
            <person name="Chen D.-F."/>
            <person name="Zhang G.-Q."/>
        </authorList>
    </citation>
    <scope>NUCLEOTIDE SEQUENCE</scope>
    <source>
        <tissue evidence="9">Leaf</tissue>
    </source>
</reference>
<keyword evidence="10" id="KW-1185">Reference proteome</keyword>
<dbReference type="GO" id="GO:0016020">
    <property type="term" value="C:membrane"/>
    <property type="evidence" value="ECO:0007669"/>
    <property type="project" value="UniProtKB-SubCell"/>
</dbReference>
<dbReference type="SUPFAM" id="SSF103473">
    <property type="entry name" value="MFS general substrate transporter"/>
    <property type="match status" value="1"/>
</dbReference>
<evidence type="ECO:0000256" key="2">
    <source>
        <dbReference type="ARBA" id="ARBA00010992"/>
    </source>
</evidence>
<keyword evidence="3" id="KW-0813">Transport</keyword>
<gene>
    <name evidence="9" type="ORF">KFK09_026563</name>
</gene>
<proteinExistence type="inferred from homology"/>
<dbReference type="AlphaFoldDB" id="A0A8T3A875"/>
<dbReference type="InterPro" id="IPR005828">
    <property type="entry name" value="MFS_sugar_transport-like"/>
</dbReference>
<dbReference type="Gene3D" id="1.20.1250.20">
    <property type="entry name" value="MFS general substrate transporter like domains"/>
    <property type="match status" value="1"/>
</dbReference>
<dbReference type="EMBL" id="JAGYWB010000018">
    <property type="protein sequence ID" value="KAI0492293.1"/>
    <property type="molecule type" value="Genomic_DNA"/>
</dbReference>
<keyword evidence="4 7" id="KW-0812">Transmembrane</keyword>
<evidence type="ECO:0000256" key="5">
    <source>
        <dbReference type="ARBA" id="ARBA00022989"/>
    </source>
</evidence>
<protein>
    <recommendedName>
        <fullName evidence="8">Major facilitator superfamily (MFS) profile domain-containing protein</fullName>
    </recommendedName>
</protein>
<dbReference type="InterPro" id="IPR036259">
    <property type="entry name" value="MFS_trans_sf"/>
</dbReference>
<comment type="similarity">
    <text evidence="2">Belongs to the major facilitator superfamily. Sugar transporter (TC 2.A.1.1) family.</text>
</comment>
<evidence type="ECO:0000256" key="6">
    <source>
        <dbReference type="ARBA" id="ARBA00023136"/>
    </source>
</evidence>
<dbReference type="InterPro" id="IPR020846">
    <property type="entry name" value="MFS_dom"/>
</dbReference>
<dbReference type="Proteomes" id="UP000829196">
    <property type="component" value="Unassembled WGS sequence"/>
</dbReference>